<proteinExistence type="predicted"/>
<feature type="signal peptide" evidence="2">
    <location>
        <begin position="1"/>
        <end position="30"/>
    </location>
</feature>
<protein>
    <submittedName>
        <fullName evidence="4">Peptidase M15B and M15C DD-carboxypeptidase VanY/endolysin</fullName>
    </submittedName>
</protein>
<dbReference type="Proteomes" id="UP000006640">
    <property type="component" value="Chromosome"/>
</dbReference>
<dbReference type="InterPro" id="IPR052179">
    <property type="entry name" value="DD-CPase-like"/>
</dbReference>
<dbReference type="Pfam" id="PF02557">
    <property type="entry name" value="VanY"/>
    <property type="match status" value="1"/>
</dbReference>
<evidence type="ECO:0000313" key="5">
    <source>
        <dbReference type="Proteomes" id="UP000006640"/>
    </source>
</evidence>
<dbReference type="KEGG" id="tbi:Tbis_3194"/>
<dbReference type="GO" id="GO:0004180">
    <property type="term" value="F:carboxypeptidase activity"/>
    <property type="evidence" value="ECO:0007669"/>
    <property type="project" value="UniProtKB-KW"/>
</dbReference>
<keyword evidence="1" id="KW-0175">Coiled coil</keyword>
<dbReference type="HOGENOM" id="CLU_796749_0_0_11"/>
<dbReference type="STRING" id="469371.Tbis_3194"/>
<accession>D6Y8F1</accession>
<keyword evidence="2" id="KW-0732">Signal</keyword>
<feature type="coiled-coil region" evidence="1">
    <location>
        <begin position="43"/>
        <end position="95"/>
    </location>
</feature>
<organism evidence="4 5">
    <name type="scientific">Thermobispora bispora (strain ATCC 19993 / DSM 43833 / CBS 139.67 / JCM 10125 / KCTC 9307 / NBRC 14880 / R51)</name>
    <dbReference type="NCBI Taxonomy" id="469371"/>
    <lineage>
        <taxon>Bacteria</taxon>
        <taxon>Bacillati</taxon>
        <taxon>Actinomycetota</taxon>
        <taxon>Actinomycetes</taxon>
        <taxon>Streptosporangiales</taxon>
        <taxon>Streptosporangiaceae</taxon>
        <taxon>Thermobispora</taxon>
    </lineage>
</organism>
<dbReference type="InterPro" id="IPR003709">
    <property type="entry name" value="VanY-like_core_dom"/>
</dbReference>
<evidence type="ECO:0000259" key="3">
    <source>
        <dbReference type="Pfam" id="PF02557"/>
    </source>
</evidence>
<keyword evidence="4" id="KW-0121">Carboxypeptidase</keyword>
<dbReference type="CDD" id="cd14814">
    <property type="entry name" value="Peptidase_M15"/>
    <property type="match status" value="1"/>
</dbReference>
<evidence type="ECO:0000313" key="4">
    <source>
        <dbReference type="EMBL" id="ADG89887.1"/>
    </source>
</evidence>
<dbReference type="eggNOG" id="COG1876">
    <property type="taxonomic scope" value="Bacteria"/>
</dbReference>
<dbReference type="PANTHER" id="PTHR34385">
    <property type="entry name" value="D-ALANYL-D-ALANINE CARBOXYPEPTIDASE"/>
    <property type="match status" value="1"/>
</dbReference>
<dbReference type="SUPFAM" id="SSF55166">
    <property type="entry name" value="Hedgehog/DD-peptidase"/>
    <property type="match status" value="1"/>
</dbReference>
<reference evidence="4 5" key="1">
    <citation type="submission" date="2010-01" db="EMBL/GenBank/DDBJ databases">
        <title>The complete genome of Thermobispora bispora DSM 43833.</title>
        <authorList>
            <consortium name="US DOE Joint Genome Institute (JGI-PGF)"/>
            <person name="Lucas S."/>
            <person name="Copeland A."/>
            <person name="Lapidus A."/>
            <person name="Glavina del Rio T."/>
            <person name="Dalin E."/>
            <person name="Tice H."/>
            <person name="Bruce D."/>
            <person name="Goodwin L."/>
            <person name="Pitluck S."/>
            <person name="Kyrpides N."/>
            <person name="Mavromatis K."/>
            <person name="Ivanova N."/>
            <person name="Mikhailova N."/>
            <person name="Chertkov O."/>
            <person name="Brettin T."/>
            <person name="Detter J.C."/>
            <person name="Han C."/>
            <person name="Larimer F."/>
            <person name="Land M."/>
            <person name="Hauser L."/>
            <person name="Markowitz V."/>
            <person name="Cheng J.-F."/>
            <person name="Hugenholtz P."/>
            <person name="Woyke T."/>
            <person name="Wu D."/>
            <person name="Jando M."/>
            <person name="Schneider S."/>
            <person name="Klenk H.-P."/>
            <person name="Eisen J.A."/>
        </authorList>
    </citation>
    <scope>NUCLEOTIDE SEQUENCE [LARGE SCALE GENOMIC DNA]</scope>
    <source>
        <strain evidence="5">ATCC 19993 / DSM 43833 / CBS 139.67 / JCM 10125 / KCTC 9307 / NBRC 14880 / R51</strain>
    </source>
</reference>
<keyword evidence="4" id="KW-0378">Hydrolase</keyword>
<keyword evidence="5" id="KW-1185">Reference proteome</keyword>
<feature type="chain" id="PRO_5003091199" evidence="2">
    <location>
        <begin position="31"/>
        <end position="358"/>
    </location>
</feature>
<name>D6Y8F1_THEBD</name>
<gene>
    <name evidence="4" type="ordered locus">Tbis_3194</name>
</gene>
<dbReference type="OrthoDB" id="5496837at2"/>
<dbReference type="Gene3D" id="3.30.1380.10">
    <property type="match status" value="1"/>
</dbReference>
<dbReference type="AlphaFoldDB" id="D6Y8F1"/>
<keyword evidence="4" id="KW-0645">Protease</keyword>
<evidence type="ECO:0000256" key="1">
    <source>
        <dbReference type="SAM" id="Coils"/>
    </source>
</evidence>
<dbReference type="GO" id="GO:0006508">
    <property type="term" value="P:proteolysis"/>
    <property type="evidence" value="ECO:0007669"/>
    <property type="project" value="InterPro"/>
</dbReference>
<dbReference type="EMBL" id="CP001874">
    <property type="protein sequence ID" value="ADG89887.1"/>
    <property type="molecule type" value="Genomic_DNA"/>
</dbReference>
<dbReference type="InterPro" id="IPR009045">
    <property type="entry name" value="Zn_M74/Hedgehog-like"/>
</dbReference>
<sequence>MSFTRSAPLIAVTTVLTSVLLNVSYGTAHAAAAGTAKKEPVTLTELRRQAQQAYRELEEATKTLEARRKQQTVTQRKLAATLEELQKANQELRKMRRPLVELVTAVYQNPTMRGLSPFLTSGDGTATLRAMSDVDYLVAGRNNVLGRAEQMLRRQERLAAEAQRLRSANLLQQAQVNAEIDMLRKRSSALVKTLTQKLIKIGVKINKSNQGGCDPTKVDLAEQYPNGLLPREVLCPLPGKPNELLRADAAIALADLDLAFRKRFGRPLCVSDAYRSLAEQQAIYYRRPGYAAVPGRSNHGYGLAVDLCGGIQIFRSAEFNWMEANAKRFGWFHPDWAYRSPFEPWHWEYDPKLAASQL</sequence>
<dbReference type="PANTHER" id="PTHR34385:SF1">
    <property type="entry name" value="PEPTIDOGLYCAN L-ALANYL-D-GLUTAMATE ENDOPEPTIDASE CWLK"/>
    <property type="match status" value="1"/>
</dbReference>
<dbReference type="RefSeq" id="WP_013133420.1">
    <property type="nucleotide sequence ID" value="NC_014165.1"/>
</dbReference>
<evidence type="ECO:0000256" key="2">
    <source>
        <dbReference type="SAM" id="SignalP"/>
    </source>
</evidence>
<feature type="domain" description="D-alanyl-D-alanine carboxypeptidase-like core" evidence="3">
    <location>
        <begin position="244"/>
        <end position="351"/>
    </location>
</feature>